<dbReference type="CDD" id="cd17574">
    <property type="entry name" value="REC_OmpR"/>
    <property type="match status" value="1"/>
</dbReference>
<gene>
    <name evidence="10" type="ORF">SAMN05660733_02592</name>
</gene>
<feature type="domain" description="Response regulatory" evidence="8">
    <location>
        <begin position="8"/>
        <end position="121"/>
    </location>
</feature>
<dbReference type="eggNOG" id="COG0745">
    <property type="taxonomic scope" value="Bacteria"/>
</dbReference>
<dbReference type="EMBL" id="FWYC01000006">
    <property type="protein sequence ID" value="SMC90798.1"/>
    <property type="molecule type" value="Genomic_DNA"/>
</dbReference>
<evidence type="ECO:0000259" key="8">
    <source>
        <dbReference type="PROSITE" id="PS50110"/>
    </source>
</evidence>
<evidence type="ECO:0000256" key="1">
    <source>
        <dbReference type="ARBA" id="ARBA00022553"/>
    </source>
</evidence>
<keyword evidence="4 7" id="KW-0238">DNA-binding</keyword>
<name>A0A1W2D1B5_9PSEU</name>
<dbReference type="GO" id="GO:0000976">
    <property type="term" value="F:transcription cis-regulatory region binding"/>
    <property type="evidence" value="ECO:0007669"/>
    <property type="project" value="TreeGrafter"/>
</dbReference>
<evidence type="ECO:0000256" key="7">
    <source>
        <dbReference type="PROSITE-ProRule" id="PRU01091"/>
    </source>
</evidence>
<accession>A0A1W2D1B5</accession>
<feature type="DNA-binding region" description="OmpR/PhoB-type" evidence="7">
    <location>
        <begin position="129"/>
        <end position="228"/>
    </location>
</feature>
<dbReference type="GO" id="GO:0006355">
    <property type="term" value="P:regulation of DNA-templated transcription"/>
    <property type="evidence" value="ECO:0007669"/>
    <property type="project" value="InterPro"/>
</dbReference>
<dbReference type="Proteomes" id="UP000192840">
    <property type="component" value="Unassembled WGS sequence"/>
</dbReference>
<dbReference type="PANTHER" id="PTHR48111">
    <property type="entry name" value="REGULATOR OF RPOS"/>
    <property type="match status" value="1"/>
</dbReference>
<dbReference type="InterPro" id="IPR011006">
    <property type="entry name" value="CheY-like_superfamily"/>
</dbReference>
<dbReference type="AlphaFoldDB" id="A0A1W2D1B5"/>
<sequence>MLRRMSMCVLVAEDNVMQADMLGRYLRHEGYLVRIVHDGLAALEEVRRDPPDLLVLDVMMPKVDGLEVVRTLRNETDIPVLMLTARSTEDDLLHGLGLGADDYVTKPYSPRELVARVHTLLRRVQRTAANDVALGELVIDPDRHEVRVRGDLADCTASEFRILHTMAASPGRVFSRAQLLSAVHGLDGYITSRTIDAHVMNLRKKIEVHPRKPAYLLTVHGVGYKLVDGSGAGA</sequence>
<dbReference type="SUPFAM" id="SSF46894">
    <property type="entry name" value="C-terminal effector domain of the bipartite response regulators"/>
    <property type="match status" value="1"/>
</dbReference>
<keyword evidence="11" id="KW-1185">Reference proteome</keyword>
<dbReference type="Pfam" id="PF00072">
    <property type="entry name" value="Response_reg"/>
    <property type="match status" value="1"/>
</dbReference>
<dbReference type="GO" id="GO:0032993">
    <property type="term" value="C:protein-DNA complex"/>
    <property type="evidence" value="ECO:0007669"/>
    <property type="project" value="TreeGrafter"/>
</dbReference>
<dbReference type="PROSITE" id="PS50110">
    <property type="entry name" value="RESPONSE_REGULATORY"/>
    <property type="match status" value="1"/>
</dbReference>
<dbReference type="InterPro" id="IPR016032">
    <property type="entry name" value="Sig_transdc_resp-reg_C-effctor"/>
</dbReference>
<dbReference type="InterPro" id="IPR039420">
    <property type="entry name" value="WalR-like"/>
</dbReference>
<dbReference type="GO" id="GO:0000156">
    <property type="term" value="F:phosphorelay response regulator activity"/>
    <property type="evidence" value="ECO:0007669"/>
    <property type="project" value="TreeGrafter"/>
</dbReference>
<evidence type="ECO:0000256" key="6">
    <source>
        <dbReference type="PROSITE-ProRule" id="PRU00169"/>
    </source>
</evidence>
<proteinExistence type="predicted"/>
<evidence type="ECO:0000256" key="2">
    <source>
        <dbReference type="ARBA" id="ARBA00023012"/>
    </source>
</evidence>
<dbReference type="FunFam" id="1.10.10.10:FF:000018">
    <property type="entry name" value="DNA-binding response regulator ResD"/>
    <property type="match status" value="1"/>
</dbReference>
<dbReference type="STRING" id="40571.SAMN05660733_02592"/>
<evidence type="ECO:0000256" key="5">
    <source>
        <dbReference type="ARBA" id="ARBA00023163"/>
    </source>
</evidence>
<dbReference type="InterPro" id="IPR001867">
    <property type="entry name" value="OmpR/PhoB-type_DNA-bd"/>
</dbReference>
<dbReference type="GO" id="GO:0005829">
    <property type="term" value="C:cytosol"/>
    <property type="evidence" value="ECO:0007669"/>
    <property type="project" value="TreeGrafter"/>
</dbReference>
<keyword evidence="2" id="KW-0902">Two-component regulatory system</keyword>
<reference evidence="11" key="1">
    <citation type="submission" date="2017-04" db="EMBL/GenBank/DDBJ databases">
        <authorList>
            <person name="Varghese N."/>
            <person name="Submissions S."/>
        </authorList>
    </citation>
    <scope>NUCLEOTIDE SEQUENCE [LARGE SCALE GENOMIC DNA]</scope>
    <source>
        <strain evidence="11">DSM 44073</strain>
    </source>
</reference>
<feature type="domain" description="OmpR/PhoB-type" evidence="9">
    <location>
        <begin position="129"/>
        <end position="228"/>
    </location>
</feature>
<dbReference type="PANTHER" id="PTHR48111:SF40">
    <property type="entry name" value="PHOSPHATE REGULON TRANSCRIPTIONAL REGULATORY PROTEIN PHOB"/>
    <property type="match status" value="1"/>
</dbReference>
<organism evidence="10 11">
    <name type="scientific">Lentzea albidocapillata</name>
    <dbReference type="NCBI Taxonomy" id="40571"/>
    <lineage>
        <taxon>Bacteria</taxon>
        <taxon>Bacillati</taxon>
        <taxon>Actinomycetota</taxon>
        <taxon>Actinomycetes</taxon>
        <taxon>Pseudonocardiales</taxon>
        <taxon>Pseudonocardiaceae</taxon>
        <taxon>Lentzea</taxon>
    </lineage>
</organism>
<dbReference type="SMART" id="SM00448">
    <property type="entry name" value="REC"/>
    <property type="match status" value="1"/>
</dbReference>
<dbReference type="SUPFAM" id="SSF52172">
    <property type="entry name" value="CheY-like"/>
    <property type="match status" value="1"/>
</dbReference>
<evidence type="ECO:0000313" key="10">
    <source>
        <dbReference type="EMBL" id="SMC90798.1"/>
    </source>
</evidence>
<keyword evidence="3" id="KW-0805">Transcription regulation</keyword>
<dbReference type="InterPro" id="IPR001789">
    <property type="entry name" value="Sig_transdc_resp-reg_receiver"/>
</dbReference>
<dbReference type="FunFam" id="3.40.50.2300:FF:000001">
    <property type="entry name" value="DNA-binding response regulator PhoB"/>
    <property type="match status" value="1"/>
</dbReference>
<dbReference type="Gene3D" id="1.10.10.10">
    <property type="entry name" value="Winged helix-like DNA-binding domain superfamily/Winged helix DNA-binding domain"/>
    <property type="match status" value="1"/>
</dbReference>
<dbReference type="CDD" id="cd00383">
    <property type="entry name" value="trans_reg_C"/>
    <property type="match status" value="1"/>
</dbReference>
<evidence type="ECO:0000256" key="3">
    <source>
        <dbReference type="ARBA" id="ARBA00023015"/>
    </source>
</evidence>
<evidence type="ECO:0000259" key="9">
    <source>
        <dbReference type="PROSITE" id="PS51755"/>
    </source>
</evidence>
<dbReference type="SMART" id="SM00862">
    <property type="entry name" value="Trans_reg_C"/>
    <property type="match status" value="1"/>
</dbReference>
<keyword evidence="5" id="KW-0804">Transcription</keyword>
<feature type="modified residue" description="4-aspartylphosphate" evidence="6">
    <location>
        <position position="57"/>
    </location>
</feature>
<dbReference type="Pfam" id="PF00486">
    <property type="entry name" value="Trans_reg_C"/>
    <property type="match status" value="1"/>
</dbReference>
<dbReference type="PROSITE" id="PS51755">
    <property type="entry name" value="OMPR_PHOB"/>
    <property type="match status" value="1"/>
</dbReference>
<dbReference type="InterPro" id="IPR036388">
    <property type="entry name" value="WH-like_DNA-bd_sf"/>
</dbReference>
<dbReference type="Gene3D" id="6.10.250.690">
    <property type="match status" value="1"/>
</dbReference>
<evidence type="ECO:0000256" key="4">
    <source>
        <dbReference type="ARBA" id="ARBA00023125"/>
    </source>
</evidence>
<evidence type="ECO:0000313" key="11">
    <source>
        <dbReference type="Proteomes" id="UP000192840"/>
    </source>
</evidence>
<dbReference type="Gene3D" id="3.40.50.2300">
    <property type="match status" value="1"/>
</dbReference>
<keyword evidence="1 6" id="KW-0597">Phosphoprotein</keyword>
<protein>
    <submittedName>
        <fullName evidence="10">DNA-binding response regulator, OmpR family, contains REC and winged-helix (WHTH) domain</fullName>
    </submittedName>
</protein>